<sequence>MLLPRYSLLDGLPGRPSRPLSLASPLRSSSSLRLFSSPPSPAVRVRESAPRALLARALVGLLSPDLASIFELMVLGHLSRAARTLWLKLEADYGTRPSYRRGGRGLTQERLVGSPQDPATGDVPTGT</sequence>
<evidence type="ECO:0000256" key="1">
    <source>
        <dbReference type="SAM" id="MobiDB-lite"/>
    </source>
</evidence>
<accession>A0A1E3J5X0</accession>
<protein>
    <submittedName>
        <fullName evidence="2">Uncharacterized protein</fullName>
    </submittedName>
</protein>
<feature type="region of interest" description="Disordered" evidence="1">
    <location>
        <begin position="17"/>
        <end position="41"/>
    </location>
</feature>
<dbReference type="AlphaFoldDB" id="A0A1E3J5X0"/>
<gene>
    <name evidence="2" type="ORF">I350_08245</name>
</gene>
<dbReference type="EMBL" id="MEKH01000015">
    <property type="protein sequence ID" value="ODN96243.1"/>
    <property type="molecule type" value="Genomic_DNA"/>
</dbReference>
<feature type="region of interest" description="Disordered" evidence="1">
    <location>
        <begin position="95"/>
        <end position="127"/>
    </location>
</feature>
<dbReference type="Proteomes" id="UP000095149">
    <property type="component" value="Unassembled WGS sequence"/>
</dbReference>
<comment type="caution">
    <text evidence="2">The sequence shown here is derived from an EMBL/GenBank/DDBJ whole genome shotgun (WGS) entry which is preliminary data.</text>
</comment>
<proteinExistence type="predicted"/>
<reference evidence="2 3" key="1">
    <citation type="submission" date="2016-06" db="EMBL/GenBank/DDBJ databases">
        <title>Evolution of pathogenesis and genome organization in the Tremellales.</title>
        <authorList>
            <person name="Cuomo C."/>
            <person name="Litvintseva A."/>
            <person name="Heitman J."/>
            <person name="Chen Y."/>
            <person name="Sun S."/>
            <person name="Springer D."/>
            <person name="Dromer F."/>
            <person name="Young S."/>
            <person name="Zeng Q."/>
            <person name="Chapman S."/>
            <person name="Gujja S."/>
            <person name="Saif S."/>
            <person name="Birren B."/>
        </authorList>
    </citation>
    <scope>NUCLEOTIDE SEQUENCE [LARGE SCALE GENOMIC DNA]</scope>
    <source>
        <strain evidence="2 3">CBS 6273</strain>
    </source>
</reference>
<organism evidence="2 3">
    <name type="scientific">Cryptococcus amylolentus CBS 6273</name>
    <dbReference type="NCBI Taxonomy" id="1296118"/>
    <lineage>
        <taxon>Eukaryota</taxon>
        <taxon>Fungi</taxon>
        <taxon>Dikarya</taxon>
        <taxon>Basidiomycota</taxon>
        <taxon>Agaricomycotina</taxon>
        <taxon>Tremellomycetes</taxon>
        <taxon>Tremellales</taxon>
        <taxon>Cryptococcaceae</taxon>
        <taxon>Cryptococcus</taxon>
    </lineage>
</organism>
<evidence type="ECO:0000313" key="2">
    <source>
        <dbReference type="EMBL" id="ODN96243.1"/>
    </source>
</evidence>
<feature type="compositionally biased region" description="Low complexity" evidence="1">
    <location>
        <begin position="17"/>
        <end position="37"/>
    </location>
</feature>
<evidence type="ECO:0000313" key="3">
    <source>
        <dbReference type="Proteomes" id="UP000095149"/>
    </source>
</evidence>
<name>A0A1E3J5X0_9TREE</name>